<protein>
    <submittedName>
        <fullName evidence="2">Uncharacterized protein</fullName>
    </submittedName>
</protein>
<evidence type="ECO:0000256" key="1">
    <source>
        <dbReference type="SAM" id="Phobius"/>
    </source>
</evidence>
<organism evidence="2 3">
    <name type="scientific">Trypanosoma theileri</name>
    <dbReference type="NCBI Taxonomy" id="67003"/>
    <lineage>
        <taxon>Eukaryota</taxon>
        <taxon>Discoba</taxon>
        <taxon>Euglenozoa</taxon>
        <taxon>Kinetoplastea</taxon>
        <taxon>Metakinetoplastina</taxon>
        <taxon>Trypanosomatida</taxon>
        <taxon>Trypanosomatidae</taxon>
        <taxon>Trypanosoma</taxon>
    </lineage>
</organism>
<dbReference type="AlphaFoldDB" id="A0A1X0P4X9"/>
<keyword evidence="1" id="KW-1133">Transmembrane helix</keyword>
<evidence type="ECO:0000313" key="3">
    <source>
        <dbReference type="Proteomes" id="UP000192257"/>
    </source>
</evidence>
<accession>A0A1X0P4X9</accession>
<name>A0A1X0P4X9_9TRYP</name>
<keyword evidence="3" id="KW-1185">Reference proteome</keyword>
<gene>
    <name evidence="2" type="ORF">TM35_000042180</name>
</gene>
<dbReference type="EMBL" id="NBCO01000004">
    <property type="protein sequence ID" value="ORC92004.1"/>
    <property type="molecule type" value="Genomic_DNA"/>
</dbReference>
<dbReference type="GeneID" id="39982192"/>
<dbReference type="RefSeq" id="XP_028886070.1">
    <property type="nucleotide sequence ID" value="XM_029022412.1"/>
</dbReference>
<dbReference type="Proteomes" id="UP000192257">
    <property type="component" value="Unassembled WGS sequence"/>
</dbReference>
<feature type="non-terminal residue" evidence="2">
    <location>
        <position position="171"/>
    </location>
</feature>
<keyword evidence="1" id="KW-0472">Membrane</keyword>
<proteinExistence type="predicted"/>
<keyword evidence="1" id="KW-0812">Transmembrane</keyword>
<sequence length="171" mass="19121">MSFRTRFHRRKLHIFALLWFLLSLTLLVIFFFLLSPLVREGAVSQEPNTAAVIAGAGTVPPPGLMQVEWGASPEVVQALSIINERLEDFPKQVEARLKMVPIVNEINRSCHFVYPLSTNITRYEYGSGVSPNRSLETPQGLLNVIKQRSSDDVFLFSGALPAMIKQTPVVL</sequence>
<comment type="caution">
    <text evidence="2">The sequence shown here is derived from an EMBL/GenBank/DDBJ whole genome shotgun (WGS) entry which is preliminary data.</text>
</comment>
<evidence type="ECO:0000313" key="2">
    <source>
        <dbReference type="EMBL" id="ORC92004.1"/>
    </source>
</evidence>
<reference evidence="2 3" key="1">
    <citation type="submission" date="2017-03" db="EMBL/GenBank/DDBJ databases">
        <title>An alternative strategy for trypanosome survival in the mammalian bloodstream revealed through genome and transcriptome analysis of the ubiquitous bovine parasite Trypanosoma (Megatrypanum) theileri.</title>
        <authorList>
            <person name="Kelly S."/>
            <person name="Ivens A."/>
            <person name="Mott A."/>
            <person name="O'Neill E."/>
            <person name="Emms D."/>
            <person name="Macleod O."/>
            <person name="Voorheis P."/>
            <person name="Matthews J."/>
            <person name="Matthews K."/>
            <person name="Carrington M."/>
        </authorList>
    </citation>
    <scope>NUCLEOTIDE SEQUENCE [LARGE SCALE GENOMIC DNA]</scope>
    <source>
        <strain evidence="2">Edinburgh</strain>
    </source>
</reference>
<feature type="transmembrane region" description="Helical" evidence="1">
    <location>
        <begin position="12"/>
        <end position="34"/>
    </location>
</feature>
<dbReference type="VEuPathDB" id="TriTrypDB:TM35_000042180"/>